<proteinExistence type="inferred from homology"/>
<reference evidence="20 21" key="1">
    <citation type="submission" date="2017-03" db="EMBL/GenBank/DDBJ databases">
        <title>Genome sequence of Clostridium thermoalcaliphilum DSM 7309.</title>
        <authorList>
            <person name="Poehlein A."/>
            <person name="Daniel R."/>
        </authorList>
    </citation>
    <scope>NUCLEOTIDE SEQUENCE [LARGE SCALE GENOMIC DNA]</scope>
    <source>
        <strain evidence="20 21">DSM 7309</strain>
    </source>
</reference>
<evidence type="ECO:0000256" key="17">
    <source>
        <dbReference type="ARBA" id="ARBA00048623"/>
    </source>
</evidence>
<keyword evidence="13 19" id="KW-0472">Membrane</keyword>
<evidence type="ECO:0000256" key="2">
    <source>
        <dbReference type="ARBA" id="ARBA00004651"/>
    </source>
</evidence>
<keyword evidence="7 19" id="KW-1003">Cell membrane</keyword>
<dbReference type="Proteomes" id="UP000190140">
    <property type="component" value="Unassembled WGS sequence"/>
</dbReference>
<dbReference type="RefSeq" id="WP_079411737.1">
    <property type="nucleotide sequence ID" value="NZ_MZGW01000003.1"/>
</dbReference>
<name>A0A1V4I7C6_9FIRM</name>
<evidence type="ECO:0000256" key="15">
    <source>
        <dbReference type="ARBA" id="ARBA00032605"/>
    </source>
</evidence>
<dbReference type="AlphaFoldDB" id="A0A1V4I7C6"/>
<evidence type="ECO:0000256" key="14">
    <source>
        <dbReference type="ARBA" id="ARBA00025228"/>
    </source>
</evidence>
<evidence type="ECO:0000256" key="3">
    <source>
        <dbReference type="ARBA" id="ARBA00004663"/>
    </source>
</evidence>
<comment type="similarity">
    <text evidence="4 19">Belongs to the CobS family.</text>
</comment>
<comment type="pathway">
    <text evidence="3 19">Cofactor biosynthesis; adenosylcobalamin biosynthesis; adenosylcobalamin from cob(II)yrinate a,c-diamide: step 7/7.</text>
</comment>
<protein>
    <recommendedName>
        <fullName evidence="6 19">Adenosylcobinamide-GDP ribazoletransferase</fullName>
        <ecNumber evidence="5 19">2.7.8.26</ecNumber>
    </recommendedName>
    <alternativeName>
        <fullName evidence="16 19">Cobalamin synthase</fullName>
    </alternativeName>
    <alternativeName>
        <fullName evidence="15 19">Cobalamin-5'-phosphate synthase</fullName>
    </alternativeName>
</protein>
<evidence type="ECO:0000256" key="9">
    <source>
        <dbReference type="ARBA" id="ARBA00022679"/>
    </source>
</evidence>
<comment type="catalytic activity">
    <reaction evidence="18 19">
        <text>alpha-ribazole 5'-phosphate + adenosylcob(III)inamide-GDP = adenosylcob(III)alamin 5'-phosphate + GMP + H(+)</text>
        <dbReference type="Rhea" id="RHEA:23560"/>
        <dbReference type="ChEBI" id="CHEBI:15378"/>
        <dbReference type="ChEBI" id="CHEBI:57918"/>
        <dbReference type="ChEBI" id="CHEBI:58115"/>
        <dbReference type="ChEBI" id="CHEBI:60487"/>
        <dbReference type="ChEBI" id="CHEBI:60493"/>
        <dbReference type="EC" id="2.7.8.26"/>
    </reaction>
</comment>
<comment type="caution">
    <text evidence="20">The sequence shown here is derived from an EMBL/GenBank/DDBJ whole genome shotgun (WGS) entry which is preliminary data.</text>
</comment>
<dbReference type="OrthoDB" id="9794626at2"/>
<comment type="function">
    <text evidence="14 19">Joins adenosylcobinamide-GDP and alpha-ribazole to generate adenosylcobalamin (Ado-cobalamin). Also synthesizes adenosylcobalamin 5'-phosphate from adenosylcobinamide-GDP and alpha-ribazole 5'-phosphate.</text>
</comment>
<feature type="transmembrane region" description="Helical" evidence="19">
    <location>
        <begin position="31"/>
        <end position="49"/>
    </location>
</feature>
<evidence type="ECO:0000256" key="18">
    <source>
        <dbReference type="ARBA" id="ARBA00049504"/>
    </source>
</evidence>
<evidence type="ECO:0000256" key="19">
    <source>
        <dbReference type="HAMAP-Rule" id="MF_00719"/>
    </source>
</evidence>
<evidence type="ECO:0000256" key="5">
    <source>
        <dbReference type="ARBA" id="ARBA00013200"/>
    </source>
</evidence>
<keyword evidence="9 19" id="KW-0808">Transferase</keyword>
<evidence type="ECO:0000256" key="8">
    <source>
        <dbReference type="ARBA" id="ARBA00022573"/>
    </source>
</evidence>
<dbReference type="UniPathway" id="UPA00148">
    <property type="reaction ID" value="UER00238"/>
</dbReference>
<dbReference type="PANTHER" id="PTHR34148">
    <property type="entry name" value="ADENOSYLCOBINAMIDE-GDP RIBAZOLETRANSFERASE"/>
    <property type="match status" value="1"/>
</dbReference>
<keyword evidence="12 19" id="KW-1133">Transmembrane helix</keyword>
<dbReference type="GO" id="GO:0051073">
    <property type="term" value="F:adenosylcobinamide-GDP ribazoletransferase activity"/>
    <property type="evidence" value="ECO:0007669"/>
    <property type="project" value="UniProtKB-UniRule"/>
</dbReference>
<comment type="catalytic activity">
    <reaction evidence="17 19">
        <text>alpha-ribazole + adenosylcob(III)inamide-GDP = adenosylcob(III)alamin + GMP + H(+)</text>
        <dbReference type="Rhea" id="RHEA:16049"/>
        <dbReference type="ChEBI" id="CHEBI:10329"/>
        <dbReference type="ChEBI" id="CHEBI:15378"/>
        <dbReference type="ChEBI" id="CHEBI:18408"/>
        <dbReference type="ChEBI" id="CHEBI:58115"/>
        <dbReference type="ChEBI" id="CHEBI:60487"/>
        <dbReference type="EC" id="2.7.8.26"/>
    </reaction>
</comment>
<evidence type="ECO:0000256" key="7">
    <source>
        <dbReference type="ARBA" id="ARBA00022475"/>
    </source>
</evidence>
<dbReference type="PANTHER" id="PTHR34148:SF1">
    <property type="entry name" value="ADENOSYLCOBINAMIDE-GDP RIBAZOLETRANSFERASE"/>
    <property type="match status" value="1"/>
</dbReference>
<dbReference type="GO" id="GO:0008818">
    <property type="term" value="F:cobalamin 5'-phosphate synthase activity"/>
    <property type="evidence" value="ECO:0007669"/>
    <property type="project" value="UniProtKB-UniRule"/>
</dbReference>
<dbReference type="NCBIfam" id="TIGR00317">
    <property type="entry name" value="cobS"/>
    <property type="match status" value="1"/>
</dbReference>
<evidence type="ECO:0000256" key="16">
    <source>
        <dbReference type="ARBA" id="ARBA00032853"/>
    </source>
</evidence>
<dbReference type="InterPro" id="IPR003805">
    <property type="entry name" value="CobS"/>
</dbReference>
<gene>
    <name evidence="19 20" type="primary">cobS</name>
    <name evidence="20" type="ORF">CLOTH_09670</name>
</gene>
<evidence type="ECO:0000313" key="20">
    <source>
        <dbReference type="EMBL" id="OPJ55789.1"/>
    </source>
</evidence>
<sequence>MRRFLGILQFLTRIPISANLGFDEEFHKGVVYFPFIGLILGSLYLIFTYTSIKIFGYYIGTVAFLLSEVLLTGGLHLDGLGDTFDGIYSYKDKDKILEIMKDSRLGTNGLLSILFLILLKIGFVFMLISRGIYYPLIVCPIVGRLSISFACYKTKSPRPSGMGNSFIGKVDLGQISKCIFQTIFFMVVIGYIFKNAFSLIVINIMFIPILWIFVKLYTKYITRIIGGITGDILGSICEISQLIYFVFICLEVGAW</sequence>
<feature type="transmembrane region" description="Helical" evidence="19">
    <location>
        <begin position="105"/>
        <end position="126"/>
    </location>
</feature>
<accession>A0A1V4I7C6</accession>
<evidence type="ECO:0000256" key="6">
    <source>
        <dbReference type="ARBA" id="ARBA00015850"/>
    </source>
</evidence>
<comment type="caution">
    <text evidence="19">Lacks conserved residue(s) required for the propagation of feature annotation.</text>
</comment>
<feature type="transmembrane region" description="Helical" evidence="19">
    <location>
        <begin position="199"/>
        <end position="218"/>
    </location>
</feature>
<keyword evidence="10 19" id="KW-0812">Transmembrane</keyword>
<comment type="cofactor">
    <cofactor evidence="1 19">
        <name>Mg(2+)</name>
        <dbReference type="ChEBI" id="CHEBI:18420"/>
    </cofactor>
</comment>
<organism evidence="20 21">
    <name type="scientific">Alkalithermobacter paradoxus</name>
    <dbReference type="NCBI Taxonomy" id="29349"/>
    <lineage>
        <taxon>Bacteria</taxon>
        <taxon>Bacillati</taxon>
        <taxon>Bacillota</taxon>
        <taxon>Clostridia</taxon>
        <taxon>Peptostreptococcales</taxon>
        <taxon>Tepidibacteraceae</taxon>
        <taxon>Alkalithermobacter</taxon>
    </lineage>
</organism>
<dbReference type="HAMAP" id="MF_00719">
    <property type="entry name" value="CobS"/>
    <property type="match status" value="1"/>
</dbReference>
<evidence type="ECO:0000256" key="1">
    <source>
        <dbReference type="ARBA" id="ARBA00001946"/>
    </source>
</evidence>
<evidence type="ECO:0000256" key="12">
    <source>
        <dbReference type="ARBA" id="ARBA00022989"/>
    </source>
</evidence>
<evidence type="ECO:0000256" key="13">
    <source>
        <dbReference type="ARBA" id="ARBA00023136"/>
    </source>
</evidence>
<evidence type="ECO:0000256" key="11">
    <source>
        <dbReference type="ARBA" id="ARBA00022842"/>
    </source>
</evidence>
<dbReference type="EC" id="2.7.8.26" evidence="5 19"/>
<evidence type="ECO:0000256" key="4">
    <source>
        <dbReference type="ARBA" id="ARBA00010561"/>
    </source>
</evidence>
<dbReference type="STRING" id="29349.CLOTH_09670"/>
<comment type="subcellular location">
    <subcellularLocation>
        <location evidence="2 19">Cell membrane</location>
        <topology evidence="2 19">Multi-pass membrane protein</topology>
    </subcellularLocation>
</comment>
<dbReference type="EMBL" id="MZGW01000003">
    <property type="protein sequence ID" value="OPJ55789.1"/>
    <property type="molecule type" value="Genomic_DNA"/>
</dbReference>
<keyword evidence="21" id="KW-1185">Reference proteome</keyword>
<evidence type="ECO:0000313" key="21">
    <source>
        <dbReference type="Proteomes" id="UP000190140"/>
    </source>
</evidence>
<keyword evidence="8 19" id="KW-0169">Cobalamin biosynthesis</keyword>
<dbReference type="GO" id="GO:0005886">
    <property type="term" value="C:plasma membrane"/>
    <property type="evidence" value="ECO:0007669"/>
    <property type="project" value="UniProtKB-SubCell"/>
</dbReference>
<dbReference type="Pfam" id="PF02654">
    <property type="entry name" value="CobS"/>
    <property type="match status" value="1"/>
</dbReference>
<keyword evidence="11 19" id="KW-0460">Magnesium</keyword>
<evidence type="ECO:0000256" key="10">
    <source>
        <dbReference type="ARBA" id="ARBA00022692"/>
    </source>
</evidence>
<dbReference type="GO" id="GO:0009236">
    <property type="term" value="P:cobalamin biosynthetic process"/>
    <property type="evidence" value="ECO:0007669"/>
    <property type="project" value="UniProtKB-UniRule"/>
</dbReference>